<accession>Q4SFI4</accession>
<feature type="compositionally biased region" description="Acidic residues" evidence="5">
    <location>
        <begin position="434"/>
        <end position="443"/>
    </location>
</feature>
<dbReference type="InterPro" id="IPR036322">
    <property type="entry name" value="WD40_repeat_dom_sf"/>
</dbReference>
<reference evidence="6" key="2">
    <citation type="submission" date="2004-02" db="EMBL/GenBank/DDBJ databases">
        <authorList>
            <consortium name="Genoscope"/>
            <consortium name="Whitehead Institute Centre for Genome Research"/>
        </authorList>
    </citation>
    <scope>NUCLEOTIDE SEQUENCE</scope>
</reference>
<dbReference type="InterPro" id="IPR040324">
    <property type="entry name" value="WDR44/Dgr2"/>
</dbReference>
<dbReference type="SMART" id="SM00320">
    <property type="entry name" value="WD40"/>
    <property type="match status" value="5"/>
</dbReference>
<feature type="compositionally biased region" description="Basic and acidic residues" evidence="5">
    <location>
        <begin position="154"/>
        <end position="164"/>
    </location>
</feature>
<feature type="region of interest" description="Disordered" evidence="5">
    <location>
        <begin position="73"/>
        <end position="318"/>
    </location>
</feature>
<dbReference type="Pfam" id="PF00400">
    <property type="entry name" value="WD40"/>
    <property type="match status" value="3"/>
</dbReference>
<feature type="compositionally biased region" description="Pro residues" evidence="5">
    <location>
        <begin position="202"/>
        <end position="223"/>
    </location>
</feature>
<feature type="region of interest" description="Disordered" evidence="5">
    <location>
        <begin position="524"/>
        <end position="559"/>
    </location>
</feature>
<keyword evidence="3" id="KW-0677">Repeat</keyword>
<feature type="compositionally biased region" description="Polar residues" evidence="5">
    <location>
        <begin position="800"/>
        <end position="815"/>
    </location>
</feature>
<dbReference type="KEGG" id="tng:GSTEN00019079G001"/>
<evidence type="ECO:0000256" key="4">
    <source>
        <dbReference type="PROSITE-ProRule" id="PRU00221"/>
    </source>
</evidence>
<feature type="region of interest" description="Disordered" evidence="5">
    <location>
        <begin position="783"/>
        <end position="815"/>
    </location>
</feature>
<sequence length="862" mass="94831">MASDTSDTEEFYDAPEDNPVDNAQGASCEAATSETQPDDSLQIIDSIIEESQKGGADEVAELLDQLHVEVKAEVDDHVHQGDDDAQEVPVESAEPAVQPQLADQEQQEGIARNGACAPPADEPTEPPGPLDASQEAVQPPDLTSTVGQNQPERAVVEQELRPADLLDQISLTDRQVDLDASGPLKPPRQFTVEPDIVASTKKPPPSRPPPPSGGPPPRPPPPSWQNVPSKKSQESLRLSGLEGPSDALEPSGLMSPCSTVRSLTKELQHSLDLASATSGDKVVTAQENEDEQPPSKSGQPTPGSQRPRSNSGRELTDEEILASVMIKNLDTGEEIPLIQAEEKLPAGINPLTLHIMRRTKEYITNDAAQSDDDDKSQPPLADTDGGKLKQKTTQFKKFLGKSVKKAKHLAEEYGEKAVNKVKSVRDEVFHTDPDDPSSSDDEGMPYTRPAKFKAAHSLKGPFDFDQIKVVQDLSGEHMGAVWTMKFSHCGRLLATAGQDNMVRIWVLKTAFDYFNNMRIKYNTEGRVSPSPSQESLCSSKSDDHGTSSVPEDPQTEDRNAPFRQVPFCKYKGHTADLLDLSWSKDDRYFLSGSLDGKLRLWNIPDKKVALWNEVDGQTRLITAANFCQNGKYAVIGTYDGRCIFYDTERLKYHTQIHVRSTRGRNKVGRKITGIEPLPGENKILVTSNDSRIRLYDLRDLSLSMKYKGYVNSSSQIKASFSHDYSFIVSGSEDKYVYIWSTYHDLSKFTSVRRDRNDFWEAIKAHNAVVTSAVFAPHPSLIVPQETGAEKPEEECKSLDSTDSETIPSGSRHSQTLSDNSAVFFSALNVLLIISGALKTDHTEVLLSADFTGAIKVFINVKK</sequence>
<feature type="compositionally biased region" description="Basic and acidic residues" evidence="5">
    <location>
        <begin position="73"/>
        <end position="82"/>
    </location>
</feature>
<evidence type="ECO:0000256" key="2">
    <source>
        <dbReference type="ARBA" id="ARBA00022574"/>
    </source>
</evidence>
<dbReference type="Gene3D" id="2.130.10.10">
    <property type="entry name" value="YVTN repeat-like/Quinoprotein amine dehydrogenase"/>
    <property type="match status" value="1"/>
</dbReference>
<feature type="compositionally biased region" description="Low complexity" evidence="5">
    <location>
        <begin position="528"/>
        <end position="539"/>
    </location>
</feature>
<feature type="compositionally biased region" description="Polar residues" evidence="5">
    <location>
        <begin position="30"/>
        <end position="39"/>
    </location>
</feature>
<name>Q4SFI4_TETNG</name>
<feature type="compositionally biased region" description="Basic and acidic residues" evidence="5">
    <location>
        <begin position="787"/>
        <end position="799"/>
    </location>
</feature>
<dbReference type="EMBL" id="CAAE01014601">
    <property type="protein sequence ID" value="CAG00598.1"/>
    <property type="molecule type" value="Genomic_DNA"/>
</dbReference>
<evidence type="ECO:0000256" key="5">
    <source>
        <dbReference type="SAM" id="MobiDB-lite"/>
    </source>
</evidence>
<feature type="region of interest" description="Disordered" evidence="5">
    <location>
        <begin position="364"/>
        <end position="389"/>
    </location>
</feature>
<feature type="repeat" description="WD" evidence="4">
    <location>
        <begin position="474"/>
        <end position="505"/>
    </location>
</feature>
<feature type="compositionally biased region" description="Polar residues" evidence="5">
    <location>
        <begin position="294"/>
        <end position="313"/>
    </location>
</feature>
<protein>
    <recommendedName>
        <fullName evidence="1">WD repeat-containing protein 44</fullName>
    </recommendedName>
</protein>
<dbReference type="OrthoDB" id="1932312at2759"/>
<dbReference type="AlphaFoldDB" id="Q4SFI4"/>
<reference evidence="6" key="1">
    <citation type="journal article" date="2004" name="Nature">
        <title>Genome duplication in the teleost fish Tetraodon nigroviridis reveals the early vertebrate proto-karyotype.</title>
        <authorList>
            <person name="Jaillon O."/>
            <person name="Aury J.-M."/>
            <person name="Brunet F."/>
            <person name="Petit J.-L."/>
            <person name="Stange-Thomann N."/>
            <person name="Mauceli E."/>
            <person name="Bouneau L."/>
            <person name="Fischer C."/>
            <person name="Ozouf-Costaz C."/>
            <person name="Bernot A."/>
            <person name="Nicaud S."/>
            <person name="Jaffe D."/>
            <person name="Fisher S."/>
            <person name="Lutfalla G."/>
            <person name="Dossat C."/>
            <person name="Segurens B."/>
            <person name="Dasilva C."/>
            <person name="Salanoubat M."/>
            <person name="Levy M."/>
            <person name="Boudet N."/>
            <person name="Castellano S."/>
            <person name="Anthouard V."/>
            <person name="Jubin C."/>
            <person name="Castelli V."/>
            <person name="Katinka M."/>
            <person name="Vacherie B."/>
            <person name="Biemont C."/>
            <person name="Skalli Z."/>
            <person name="Cattolico L."/>
            <person name="Poulain J."/>
            <person name="De Berardinis V."/>
            <person name="Cruaud C."/>
            <person name="Duprat S."/>
            <person name="Brottier P."/>
            <person name="Coutanceau J.-P."/>
            <person name="Gouzy J."/>
            <person name="Parra G."/>
            <person name="Lardier G."/>
            <person name="Chapple C."/>
            <person name="McKernan K.J."/>
            <person name="McEwan P."/>
            <person name="Bosak S."/>
            <person name="Kellis M."/>
            <person name="Volff J.-N."/>
            <person name="Guigo R."/>
            <person name="Zody M.C."/>
            <person name="Mesirov J."/>
            <person name="Lindblad-Toh K."/>
            <person name="Birren B."/>
            <person name="Nusbaum C."/>
            <person name="Kahn D."/>
            <person name="Robinson-Rechavi M."/>
            <person name="Laudet V."/>
            <person name="Schachter V."/>
            <person name="Quetier F."/>
            <person name="Saurin W."/>
            <person name="Scarpelli C."/>
            <person name="Wincker P."/>
            <person name="Lander E.S."/>
            <person name="Weissenbach J."/>
            <person name="Roest Crollius H."/>
        </authorList>
    </citation>
    <scope>NUCLEOTIDE SEQUENCE [LARGE SCALE GENOMIC DNA]</scope>
</reference>
<dbReference type="InterPro" id="IPR001680">
    <property type="entry name" value="WD40_rpt"/>
</dbReference>
<evidence type="ECO:0000256" key="1">
    <source>
        <dbReference type="ARBA" id="ARBA00021207"/>
    </source>
</evidence>
<gene>
    <name evidence="6" type="ORF">GSTENG00019079001</name>
</gene>
<evidence type="ECO:0000256" key="3">
    <source>
        <dbReference type="ARBA" id="ARBA00022737"/>
    </source>
</evidence>
<organism evidence="6">
    <name type="scientific">Tetraodon nigroviridis</name>
    <name type="common">Spotted green pufferfish</name>
    <name type="synonym">Chelonodon nigroviridis</name>
    <dbReference type="NCBI Taxonomy" id="99883"/>
    <lineage>
        <taxon>Eukaryota</taxon>
        <taxon>Metazoa</taxon>
        <taxon>Chordata</taxon>
        <taxon>Craniata</taxon>
        <taxon>Vertebrata</taxon>
        <taxon>Euteleostomi</taxon>
        <taxon>Actinopterygii</taxon>
        <taxon>Neopterygii</taxon>
        <taxon>Teleostei</taxon>
        <taxon>Neoteleostei</taxon>
        <taxon>Acanthomorphata</taxon>
        <taxon>Eupercaria</taxon>
        <taxon>Tetraodontiformes</taxon>
        <taxon>Tetradontoidea</taxon>
        <taxon>Tetraodontidae</taxon>
        <taxon>Tetraodon</taxon>
    </lineage>
</organism>
<dbReference type="InterPro" id="IPR015943">
    <property type="entry name" value="WD40/YVTN_repeat-like_dom_sf"/>
</dbReference>
<proteinExistence type="predicted"/>
<dbReference type="SUPFAM" id="SSF50978">
    <property type="entry name" value="WD40 repeat-like"/>
    <property type="match status" value="1"/>
</dbReference>
<feature type="non-terminal residue" evidence="6">
    <location>
        <position position="1"/>
    </location>
</feature>
<feature type="region of interest" description="Disordered" evidence="5">
    <location>
        <begin position="1"/>
        <end position="40"/>
    </location>
</feature>
<feature type="compositionally biased region" description="Acidic residues" evidence="5">
    <location>
        <begin position="1"/>
        <end position="19"/>
    </location>
</feature>
<evidence type="ECO:0000313" key="6">
    <source>
        <dbReference type="EMBL" id="CAG00598.1"/>
    </source>
</evidence>
<keyword evidence="2 4" id="KW-0853">WD repeat</keyword>
<comment type="caution">
    <text evidence="6">The sequence shown here is derived from an EMBL/GenBank/DDBJ whole genome shotgun (WGS) entry which is preliminary data.</text>
</comment>
<dbReference type="PANTHER" id="PTHR14221:SF0">
    <property type="entry name" value="WD REPEAT-CONTAINING PROTEIN 44"/>
    <property type="match status" value="1"/>
</dbReference>
<feature type="region of interest" description="Disordered" evidence="5">
    <location>
        <begin position="425"/>
        <end position="447"/>
    </location>
</feature>
<dbReference type="PANTHER" id="PTHR14221">
    <property type="entry name" value="WD REPEAT DOMAIN 44"/>
    <property type="match status" value="1"/>
</dbReference>
<feature type="repeat" description="WD" evidence="4">
    <location>
        <begin position="570"/>
        <end position="603"/>
    </location>
</feature>
<dbReference type="PROSITE" id="PS50082">
    <property type="entry name" value="WD_REPEATS_2"/>
    <property type="match status" value="2"/>
</dbReference>
<feature type="compositionally biased region" description="Polar residues" evidence="5">
    <location>
        <begin position="141"/>
        <end position="151"/>
    </location>
</feature>
<dbReference type="PROSITE" id="PS50294">
    <property type="entry name" value="WD_REPEATS_REGION"/>
    <property type="match status" value="2"/>
</dbReference>